<organism evidence="2">
    <name type="scientific">Spodoptera frugiperda</name>
    <name type="common">Fall armyworm</name>
    <dbReference type="NCBI Taxonomy" id="7108"/>
    <lineage>
        <taxon>Eukaryota</taxon>
        <taxon>Metazoa</taxon>
        <taxon>Ecdysozoa</taxon>
        <taxon>Arthropoda</taxon>
        <taxon>Hexapoda</taxon>
        <taxon>Insecta</taxon>
        <taxon>Pterygota</taxon>
        <taxon>Neoptera</taxon>
        <taxon>Endopterygota</taxon>
        <taxon>Lepidoptera</taxon>
        <taxon>Glossata</taxon>
        <taxon>Ditrysia</taxon>
        <taxon>Noctuoidea</taxon>
        <taxon>Noctuidae</taxon>
        <taxon>Amphipyrinae</taxon>
        <taxon>Spodoptera</taxon>
    </lineage>
</organism>
<evidence type="ECO:0000256" key="1">
    <source>
        <dbReference type="SAM" id="MobiDB-lite"/>
    </source>
</evidence>
<accession>A0A2H1VGW8</accession>
<name>A0A2H1VGW8_SPOFR</name>
<protein>
    <submittedName>
        <fullName evidence="2">SFRICE_024979</fullName>
    </submittedName>
</protein>
<sequence length="90" mass="9936">MTLSTAGVNLLPYTGHNSRLRATTEKFSKHRKKPSNTLTDPGIEPETPCPACNLQLATTRPTRQSQVRVRAHDALRRRCGAGAVSLRRLT</sequence>
<proteinExistence type="predicted"/>
<gene>
    <name evidence="2" type="ORF">SFRICE_024979</name>
</gene>
<dbReference type="EMBL" id="ODYU01002468">
    <property type="protein sequence ID" value="SOQ40001.1"/>
    <property type="molecule type" value="Genomic_DNA"/>
</dbReference>
<feature type="region of interest" description="Disordered" evidence="1">
    <location>
        <begin position="1"/>
        <end position="49"/>
    </location>
</feature>
<reference evidence="2" key="1">
    <citation type="submission" date="2016-07" db="EMBL/GenBank/DDBJ databases">
        <authorList>
            <person name="Bretaudeau A."/>
        </authorList>
    </citation>
    <scope>NUCLEOTIDE SEQUENCE</scope>
    <source>
        <strain evidence="2">Rice</strain>
        <tissue evidence="2">Whole body</tissue>
    </source>
</reference>
<evidence type="ECO:0000313" key="2">
    <source>
        <dbReference type="EMBL" id="SOQ40001.1"/>
    </source>
</evidence>
<dbReference type="AlphaFoldDB" id="A0A2H1VGW8"/>